<dbReference type="GO" id="GO:0004553">
    <property type="term" value="F:hydrolase activity, hydrolyzing O-glycosyl compounds"/>
    <property type="evidence" value="ECO:0007669"/>
    <property type="project" value="InterPro"/>
</dbReference>
<dbReference type="Gene3D" id="3.20.20.80">
    <property type="entry name" value="Glycosidases"/>
    <property type="match status" value="1"/>
</dbReference>
<evidence type="ECO:0000256" key="1">
    <source>
        <dbReference type="ARBA" id="ARBA00022801"/>
    </source>
</evidence>
<dbReference type="PROSITE" id="PS00659">
    <property type="entry name" value="GLYCOSYL_HYDROL_F5"/>
    <property type="match status" value="1"/>
</dbReference>
<dbReference type="GO" id="GO:0009251">
    <property type="term" value="P:glucan catabolic process"/>
    <property type="evidence" value="ECO:0007669"/>
    <property type="project" value="TreeGrafter"/>
</dbReference>
<dbReference type="RefSeq" id="WP_111161917.1">
    <property type="nucleotide sequence ID" value="NZ_PCDP01000038.1"/>
</dbReference>
<keyword evidence="1 3" id="KW-0378">Hydrolase</keyword>
<evidence type="ECO:0000256" key="2">
    <source>
        <dbReference type="ARBA" id="ARBA00023295"/>
    </source>
</evidence>
<dbReference type="PANTHER" id="PTHR34142:SF1">
    <property type="entry name" value="GLYCOSIDE HYDROLASE FAMILY 5 DOMAIN-CONTAINING PROTEIN"/>
    <property type="match status" value="1"/>
</dbReference>
<proteinExistence type="inferred from homology"/>
<dbReference type="OrthoDB" id="6769681at2"/>
<evidence type="ECO:0000256" key="3">
    <source>
        <dbReference type="RuleBase" id="RU361153"/>
    </source>
</evidence>
<sequence length="359" mass="39082">MTDIIARLLRLALAGAIFASPLIIGNSARAAQALCYRGINLSGAEYGERDGVLGTNYTYPSEDTVKYFATKGMNVVRLPFKWERLQPVLNQPLDATELQNLKDAVELISENGMAVILDPHNFGYYDKTQVSKAPATDIAFGDFWARLAVEFANQDGVLFGLMNEPHDIKATDWLGAANSAIQSIRTVGARNLILVPGTLWSGAWTWETDRLGGGSNAEVMLGVKDPLNHYAYEFHQYLDSDSSGTHATCEGAEQAREGLSKVTGWLKKNKKFGFLGEFGAAANDPCLSGLKQVLNLMSENSDVWLGSTYWAAGDWWPADEPFNVQPRAGRDRKQLAVIAAGPTRKVPTGPACVAIKHAT</sequence>
<dbReference type="Proteomes" id="UP000248925">
    <property type="component" value="Unassembled WGS sequence"/>
</dbReference>
<comment type="similarity">
    <text evidence="3">Belongs to the glycosyl hydrolase 5 (cellulase A) family.</text>
</comment>
<dbReference type="EMBL" id="PCDP01000038">
    <property type="protein sequence ID" value="PZM12303.1"/>
    <property type="molecule type" value="Genomic_DNA"/>
</dbReference>
<dbReference type="Pfam" id="PF00150">
    <property type="entry name" value="Cellulase"/>
    <property type="match status" value="1"/>
</dbReference>
<evidence type="ECO:0000313" key="6">
    <source>
        <dbReference type="Proteomes" id="UP000248925"/>
    </source>
</evidence>
<dbReference type="AlphaFoldDB" id="A0A2W4ELU5"/>
<organism evidence="5 6">
    <name type="scientific">Rhizobium tubonense</name>
    <dbReference type="NCBI Taxonomy" id="484088"/>
    <lineage>
        <taxon>Bacteria</taxon>
        <taxon>Pseudomonadati</taxon>
        <taxon>Pseudomonadota</taxon>
        <taxon>Alphaproteobacteria</taxon>
        <taxon>Hyphomicrobiales</taxon>
        <taxon>Rhizobiaceae</taxon>
        <taxon>Rhizobium/Agrobacterium group</taxon>
        <taxon>Rhizobium</taxon>
    </lineage>
</organism>
<gene>
    <name evidence="5" type="ORF">CPY51_19665</name>
</gene>
<dbReference type="InterPro" id="IPR018087">
    <property type="entry name" value="Glyco_hydro_5_CS"/>
</dbReference>
<reference evidence="5 6" key="1">
    <citation type="journal article" date="2018" name="Sci. Rep.">
        <title>Rhizobium tumorigenes sp. nov., a novel plant tumorigenic bacterium isolated from cane gall tumors on thornless blackberry.</title>
        <authorList>
            <person name="Kuzmanovi N."/>
            <person name="Smalla K."/>
            <person name="Gronow S."/>
            <person name="PuBawska J."/>
        </authorList>
    </citation>
    <scope>NUCLEOTIDE SEQUENCE [LARGE SCALE GENOMIC DNA]</scope>
    <source>
        <strain evidence="5 6">CCBAU 85046</strain>
    </source>
</reference>
<dbReference type="InterPro" id="IPR017853">
    <property type="entry name" value="GH"/>
</dbReference>
<comment type="caution">
    <text evidence="5">The sequence shown here is derived from an EMBL/GenBank/DDBJ whole genome shotgun (WGS) entry which is preliminary data.</text>
</comment>
<name>A0A2W4ELU5_9HYPH</name>
<feature type="domain" description="Glycoside hydrolase family 5" evidence="4">
    <location>
        <begin position="53"/>
        <end position="312"/>
    </location>
</feature>
<dbReference type="PANTHER" id="PTHR34142">
    <property type="entry name" value="ENDO-BETA-1,4-GLUCANASE A"/>
    <property type="match status" value="1"/>
</dbReference>
<accession>A0A2W4ELU5</accession>
<evidence type="ECO:0000259" key="4">
    <source>
        <dbReference type="Pfam" id="PF00150"/>
    </source>
</evidence>
<keyword evidence="6" id="KW-1185">Reference proteome</keyword>
<keyword evidence="2 3" id="KW-0326">Glycosidase</keyword>
<dbReference type="SUPFAM" id="SSF51445">
    <property type="entry name" value="(Trans)glycosidases"/>
    <property type="match status" value="1"/>
</dbReference>
<protein>
    <submittedName>
        <fullName evidence="5">Cellulase</fullName>
    </submittedName>
</protein>
<dbReference type="InterPro" id="IPR001547">
    <property type="entry name" value="Glyco_hydro_5"/>
</dbReference>
<evidence type="ECO:0000313" key="5">
    <source>
        <dbReference type="EMBL" id="PZM12303.1"/>
    </source>
</evidence>